<organism evidence="2 3">
    <name type="scientific">Vagococcus hydrophili</name>
    <dbReference type="NCBI Taxonomy" id="2714947"/>
    <lineage>
        <taxon>Bacteria</taxon>
        <taxon>Bacillati</taxon>
        <taxon>Bacillota</taxon>
        <taxon>Bacilli</taxon>
        <taxon>Lactobacillales</taxon>
        <taxon>Enterococcaceae</taxon>
        <taxon>Vagococcus</taxon>
    </lineage>
</organism>
<proteinExistence type="predicted"/>
<dbReference type="EMBL" id="CP049887">
    <property type="protein sequence ID" value="QIL48069.1"/>
    <property type="molecule type" value="Genomic_DNA"/>
</dbReference>
<feature type="transmembrane region" description="Helical" evidence="1">
    <location>
        <begin position="203"/>
        <end position="224"/>
    </location>
</feature>
<feature type="transmembrane region" description="Helical" evidence="1">
    <location>
        <begin position="25"/>
        <end position="50"/>
    </location>
</feature>
<name>A0A6G8ASX1_9ENTE</name>
<accession>A0A6G8ASX1</accession>
<keyword evidence="3" id="KW-1185">Reference proteome</keyword>
<keyword evidence="1" id="KW-1133">Transmembrane helix</keyword>
<dbReference type="Proteomes" id="UP000501747">
    <property type="component" value="Chromosome"/>
</dbReference>
<feature type="transmembrane region" description="Helical" evidence="1">
    <location>
        <begin position="70"/>
        <end position="90"/>
    </location>
</feature>
<dbReference type="KEGG" id="vhy:G7082_05865"/>
<keyword evidence="1" id="KW-0472">Membrane</keyword>
<evidence type="ECO:0000313" key="2">
    <source>
        <dbReference type="EMBL" id="QIL48069.1"/>
    </source>
</evidence>
<gene>
    <name evidence="2" type="ORF">G7082_05865</name>
</gene>
<dbReference type="RefSeq" id="WP_166034217.1">
    <property type="nucleotide sequence ID" value="NZ_CP049887.1"/>
</dbReference>
<evidence type="ECO:0000256" key="1">
    <source>
        <dbReference type="SAM" id="Phobius"/>
    </source>
</evidence>
<sequence length="229" mass="27423">MDYLKRIWTASGVLERKDYLKPISIIYSVIWGSFILYGTFELLTYLLFNIPHIFDSYTRSFIFWRLKNDLPMIIFLIAGLLLNIRFYPFVQDYLMVRVFKKADFKKSMTQFKENFKEAYNQPARVTKKTYSRTGNKKNFFGDDVQARNRNGIKKYDIEGKPIYEQETTFHEVYETESKLEKAFSNEKNERLIESGIIYVFKRLAGILFFLFAWNISFIMGWFIIGKYID</sequence>
<keyword evidence="1" id="KW-0812">Transmembrane</keyword>
<reference evidence="2 3" key="1">
    <citation type="submission" date="2020-03" db="EMBL/GenBank/DDBJ databases">
        <title>Vagococcus sp. nov., isolated from beetles.</title>
        <authorList>
            <person name="Hyun D.-W."/>
            <person name="Bae J.-W."/>
        </authorList>
    </citation>
    <scope>NUCLEOTIDE SEQUENCE [LARGE SCALE GENOMIC DNA]</scope>
    <source>
        <strain evidence="2 3">HDW17B</strain>
    </source>
</reference>
<dbReference type="AlphaFoldDB" id="A0A6G8ASX1"/>
<protein>
    <submittedName>
        <fullName evidence="2">Uncharacterized protein</fullName>
    </submittedName>
</protein>
<evidence type="ECO:0000313" key="3">
    <source>
        <dbReference type="Proteomes" id="UP000501747"/>
    </source>
</evidence>